<dbReference type="PANTHER" id="PTHR42870">
    <property type="entry name" value="ACETYL-COA C-ACETYLTRANSFERASE"/>
    <property type="match status" value="1"/>
</dbReference>
<evidence type="ECO:0000313" key="2">
    <source>
        <dbReference type="EMBL" id="MFF3574545.1"/>
    </source>
</evidence>
<dbReference type="PANTHER" id="PTHR42870:SF1">
    <property type="entry name" value="NON-SPECIFIC LIPID-TRANSFER PROTEIN-LIKE 2"/>
    <property type="match status" value="1"/>
</dbReference>
<keyword evidence="3" id="KW-1185">Reference proteome</keyword>
<dbReference type="InterPro" id="IPR016039">
    <property type="entry name" value="Thiolase-like"/>
</dbReference>
<comment type="caution">
    <text evidence="2">The sequence shown here is derived from an EMBL/GenBank/DDBJ whole genome shotgun (WGS) entry which is preliminary data.</text>
</comment>
<protein>
    <recommendedName>
        <fullName evidence="1">Thiolase C-terminal domain-containing protein</fullName>
    </recommendedName>
</protein>
<proteinExistence type="predicted"/>
<evidence type="ECO:0000313" key="3">
    <source>
        <dbReference type="Proteomes" id="UP001601992"/>
    </source>
</evidence>
<feature type="domain" description="Thiolase C-terminal" evidence="1">
    <location>
        <begin position="240"/>
        <end position="361"/>
    </location>
</feature>
<dbReference type="InterPro" id="IPR055140">
    <property type="entry name" value="Thiolase_C_2"/>
</dbReference>
<dbReference type="InterPro" id="IPR002155">
    <property type="entry name" value="Thiolase"/>
</dbReference>
<dbReference type="SUPFAM" id="SSF53901">
    <property type="entry name" value="Thiolase-like"/>
    <property type="match status" value="2"/>
</dbReference>
<name>A0ABW6SE46_9NOCA</name>
<dbReference type="Pfam" id="PF22691">
    <property type="entry name" value="Thiolase_C_1"/>
    <property type="match status" value="1"/>
</dbReference>
<accession>A0ABW6SE46</accession>
<evidence type="ECO:0000259" key="1">
    <source>
        <dbReference type="Pfam" id="PF22691"/>
    </source>
</evidence>
<dbReference type="EMBL" id="JBIAQY010000028">
    <property type="protein sequence ID" value="MFF3574545.1"/>
    <property type="molecule type" value="Genomic_DNA"/>
</dbReference>
<dbReference type="RefSeq" id="WP_245568197.1">
    <property type="nucleotide sequence ID" value="NZ_JBIAQY010000028.1"/>
</dbReference>
<sequence length="368" mass="39479">MTEQGEIPGETGNQIAVRAAALALADAGIDLSDIDGLVTCKPPLSADNAGIDEDMGYLLGINPAFSTTLEYGACGFSLHLAAMAIQAGLANTVLLTYGTNQRSAKANFATPIGGAANWSELAGFIHVAGPAAMAFRRHMAKYGTTEDQLGWVSVAQREWAAKNPRAIFRKSMTIEDYLASPYVVAPLRRADLTMISDGGAAVVMTTAERARDLSTKPIYLASMAQQSAMRNDQNPDKLMRPWIADIASRVYADAGLAPHDIDLAYLQDATSVWVLQQLEWYGFCGVGEAGAFVAEGHTRPGGSLPVNTNGGQLSEAYMWNWLHLYECVQQLRGECGDRQVADAECALHAQTHDFFKGAATILTIRSES</sequence>
<organism evidence="2 3">
    <name type="scientific">Nocardia jiangxiensis</name>
    <dbReference type="NCBI Taxonomy" id="282685"/>
    <lineage>
        <taxon>Bacteria</taxon>
        <taxon>Bacillati</taxon>
        <taxon>Actinomycetota</taxon>
        <taxon>Actinomycetes</taxon>
        <taxon>Mycobacteriales</taxon>
        <taxon>Nocardiaceae</taxon>
        <taxon>Nocardia</taxon>
    </lineage>
</organism>
<dbReference type="Proteomes" id="UP001601992">
    <property type="component" value="Unassembled WGS sequence"/>
</dbReference>
<dbReference type="PIRSF" id="PIRSF000429">
    <property type="entry name" value="Ac-CoA_Ac_transf"/>
    <property type="match status" value="1"/>
</dbReference>
<dbReference type="CDD" id="cd00829">
    <property type="entry name" value="SCP-x_thiolase"/>
    <property type="match status" value="1"/>
</dbReference>
<reference evidence="2 3" key="1">
    <citation type="submission" date="2024-10" db="EMBL/GenBank/DDBJ databases">
        <title>The Natural Products Discovery Center: Release of the First 8490 Sequenced Strains for Exploring Actinobacteria Biosynthetic Diversity.</title>
        <authorList>
            <person name="Kalkreuter E."/>
            <person name="Kautsar S.A."/>
            <person name="Yang D."/>
            <person name="Bader C.D."/>
            <person name="Teijaro C.N."/>
            <person name="Fluegel L."/>
            <person name="Davis C.M."/>
            <person name="Simpson J.R."/>
            <person name="Lauterbach L."/>
            <person name="Steele A.D."/>
            <person name="Gui C."/>
            <person name="Meng S."/>
            <person name="Li G."/>
            <person name="Viehrig K."/>
            <person name="Ye F."/>
            <person name="Su P."/>
            <person name="Kiefer A.F."/>
            <person name="Nichols A."/>
            <person name="Cepeda A.J."/>
            <person name="Yan W."/>
            <person name="Fan B."/>
            <person name="Jiang Y."/>
            <person name="Adhikari A."/>
            <person name="Zheng C.-J."/>
            <person name="Schuster L."/>
            <person name="Cowan T.M."/>
            <person name="Smanski M.J."/>
            <person name="Chevrette M.G."/>
            <person name="De Carvalho L.P.S."/>
            <person name="Shen B."/>
        </authorList>
    </citation>
    <scope>NUCLEOTIDE SEQUENCE [LARGE SCALE GENOMIC DNA]</scope>
    <source>
        <strain evidence="2 3">NPDC002593</strain>
    </source>
</reference>
<dbReference type="Gene3D" id="3.40.47.10">
    <property type="match status" value="1"/>
</dbReference>
<gene>
    <name evidence="2" type="ORF">ACFYXQ_43035</name>
</gene>